<dbReference type="Proteomes" id="UP000034588">
    <property type="component" value="Unassembled WGS sequence"/>
</dbReference>
<evidence type="ECO:0008006" key="5">
    <source>
        <dbReference type="Google" id="ProtNLM"/>
    </source>
</evidence>
<comment type="caution">
    <text evidence="3">The sequence shown here is derived from an EMBL/GenBank/DDBJ whole genome shotgun (WGS) entry which is preliminary data.</text>
</comment>
<keyword evidence="1" id="KW-0175">Coiled coil</keyword>
<dbReference type="Pfam" id="PF14265">
    <property type="entry name" value="DUF4355"/>
    <property type="match status" value="1"/>
</dbReference>
<name>A0A0G1VY62_9BACT</name>
<evidence type="ECO:0000256" key="2">
    <source>
        <dbReference type="SAM" id="MobiDB-lite"/>
    </source>
</evidence>
<feature type="region of interest" description="Disordered" evidence="2">
    <location>
        <begin position="1"/>
        <end position="33"/>
    </location>
</feature>
<evidence type="ECO:0000256" key="1">
    <source>
        <dbReference type="SAM" id="Coils"/>
    </source>
</evidence>
<protein>
    <recommendedName>
        <fullName evidence="5">Scaffolding protein</fullName>
    </recommendedName>
</protein>
<feature type="region of interest" description="Disordered" evidence="2">
    <location>
        <begin position="138"/>
        <end position="191"/>
    </location>
</feature>
<feature type="coiled-coil region" evidence="1">
    <location>
        <begin position="38"/>
        <end position="94"/>
    </location>
</feature>
<organism evidence="3 4">
    <name type="scientific">Candidatus Gottesmanbacteria bacterium GW2011_GWB1_49_7</name>
    <dbReference type="NCBI Taxonomy" id="1618448"/>
    <lineage>
        <taxon>Bacteria</taxon>
        <taxon>Candidatus Gottesmaniibacteriota</taxon>
    </lineage>
</organism>
<proteinExistence type="predicted"/>
<dbReference type="AlphaFoldDB" id="A0A0G1VY62"/>
<feature type="compositionally biased region" description="Pro residues" evidence="2">
    <location>
        <begin position="8"/>
        <end position="18"/>
    </location>
</feature>
<dbReference type="EMBL" id="LCQD01000022">
    <property type="protein sequence ID" value="KKW11265.1"/>
    <property type="molecule type" value="Genomic_DNA"/>
</dbReference>
<dbReference type="InterPro" id="IPR025580">
    <property type="entry name" value="Gp46"/>
</dbReference>
<reference evidence="3 4" key="1">
    <citation type="journal article" date="2015" name="Nature">
        <title>rRNA introns, odd ribosomes, and small enigmatic genomes across a large radiation of phyla.</title>
        <authorList>
            <person name="Brown C.T."/>
            <person name="Hug L.A."/>
            <person name="Thomas B.C."/>
            <person name="Sharon I."/>
            <person name="Castelle C.J."/>
            <person name="Singh A."/>
            <person name="Wilkins M.J."/>
            <person name="Williams K.H."/>
            <person name="Banfield J.F."/>
        </authorList>
    </citation>
    <scope>NUCLEOTIDE SEQUENCE [LARGE SCALE GENOMIC DNA]</scope>
</reference>
<evidence type="ECO:0000313" key="4">
    <source>
        <dbReference type="Proteomes" id="UP000034588"/>
    </source>
</evidence>
<sequence>MSNQVIEPTPPVPDPKVTPPETIGGKTFTQEEVDHIISERLAREKKKGEDDNRKIKEKVDAEALAKNQEWQKLAETREKELAEATTKLKGLEIEKRKQAIASKVGLPEAFAQRLQGETDEELEKDAKLLLEALPKAPKMPAMSATNPGAGASQGETVAQQRARIYGQSVNPLDPNYAKAQGGGVFWPNKKD</sequence>
<gene>
    <name evidence="3" type="ORF">UY48_C0022G0013</name>
</gene>
<accession>A0A0G1VY62</accession>
<evidence type="ECO:0000313" key="3">
    <source>
        <dbReference type="EMBL" id="KKW11265.1"/>
    </source>
</evidence>